<feature type="transmembrane region" description="Helical" evidence="1">
    <location>
        <begin position="53"/>
        <end position="75"/>
    </location>
</feature>
<feature type="transmembrane region" description="Helical" evidence="1">
    <location>
        <begin position="12"/>
        <end position="33"/>
    </location>
</feature>
<keyword evidence="3" id="KW-1185">Reference proteome</keyword>
<keyword evidence="1" id="KW-0472">Membrane</keyword>
<comment type="caution">
    <text evidence="2">The sequence shown here is derived from an EMBL/GenBank/DDBJ whole genome shotgun (WGS) entry which is preliminary data.</text>
</comment>
<reference evidence="3" key="1">
    <citation type="submission" date="2022-10" db="EMBL/GenBank/DDBJ databases">
        <title>Genome assembly of Pristionchus species.</title>
        <authorList>
            <person name="Yoshida K."/>
            <person name="Sommer R.J."/>
        </authorList>
    </citation>
    <scope>NUCLEOTIDE SEQUENCE [LARGE SCALE GENOMIC DNA]</scope>
    <source>
        <strain evidence="3">RS5460</strain>
    </source>
</reference>
<dbReference type="Proteomes" id="UP001328107">
    <property type="component" value="Unassembled WGS sequence"/>
</dbReference>
<keyword evidence="1" id="KW-1133">Transmembrane helix</keyword>
<proteinExistence type="predicted"/>
<dbReference type="EMBL" id="BTRK01000005">
    <property type="protein sequence ID" value="GMR55972.1"/>
    <property type="molecule type" value="Genomic_DNA"/>
</dbReference>
<feature type="non-terminal residue" evidence="2">
    <location>
        <position position="1"/>
    </location>
</feature>
<dbReference type="InterPro" id="IPR019429">
    <property type="entry name" value="7TM_GPCR_serpentine_rcpt_Sri"/>
</dbReference>
<evidence type="ECO:0000313" key="3">
    <source>
        <dbReference type="Proteomes" id="UP001328107"/>
    </source>
</evidence>
<gene>
    <name evidence="2" type="ORF">PMAYCL1PPCAC_26167</name>
</gene>
<protein>
    <recommendedName>
        <fullName evidence="4">G protein-coupled receptor</fullName>
    </recommendedName>
</protein>
<dbReference type="Pfam" id="PF10327">
    <property type="entry name" value="7TM_GPCR_Sri"/>
    <property type="match status" value="1"/>
</dbReference>
<feature type="transmembrane region" description="Helical" evidence="1">
    <location>
        <begin position="87"/>
        <end position="108"/>
    </location>
</feature>
<name>A0AAN5D598_9BILA</name>
<evidence type="ECO:0008006" key="4">
    <source>
        <dbReference type="Google" id="ProtNLM"/>
    </source>
</evidence>
<dbReference type="AlphaFoldDB" id="A0AAN5D598"/>
<sequence length="161" mass="18495">LTKTYSKLLSLYLLLNMTLEIYQIWILDLVFVFPKLCIYRHAPIIPIPFSANFGYSLMHSLVAASGPIYISLFLYRHQAIAQVGSRFKFTSPAVTTFVIVLIIPYLALGATLYPGKIPRSNEAEYRERMSDDWDPIILARIDCYQMLPIYWAFCTILPSFA</sequence>
<evidence type="ECO:0000256" key="1">
    <source>
        <dbReference type="SAM" id="Phobius"/>
    </source>
</evidence>
<keyword evidence="1" id="KW-0812">Transmembrane</keyword>
<evidence type="ECO:0000313" key="2">
    <source>
        <dbReference type="EMBL" id="GMR55972.1"/>
    </source>
</evidence>
<accession>A0AAN5D598</accession>
<feature type="non-terminal residue" evidence="2">
    <location>
        <position position="161"/>
    </location>
</feature>
<organism evidence="2 3">
    <name type="scientific">Pristionchus mayeri</name>
    <dbReference type="NCBI Taxonomy" id="1317129"/>
    <lineage>
        <taxon>Eukaryota</taxon>
        <taxon>Metazoa</taxon>
        <taxon>Ecdysozoa</taxon>
        <taxon>Nematoda</taxon>
        <taxon>Chromadorea</taxon>
        <taxon>Rhabditida</taxon>
        <taxon>Rhabditina</taxon>
        <taxon>Diplogasteromorpha</taxon>
        <taxon>Diplogasteroidea</taxon>
        <taxon>Neodiplogasteridae</taxon>
        <taxon>Pristionchus</taxon>
    </lineage>
</organism>